<dbReference type="PROSITE" id="PS51272">
    <property type="entry name" value="SLH"/>
    <property type="match status" value="3"/>
</dbReference>
<dbReference type="EMBL" id="RIAS01000004">
    <property type="protein sequence ID" value="KAA8784005.1"/>
    <property type="molecule type" value="Genomic_DNA"/>
</dbReference>
<evidence type="ECO:0000259" key="4">
    <source>
        <dbReference type="PROSITE" id="PS51272"/>
    </source>
</evidence>
<feature type="region of interest" description="Disordered" evidence="2">
    <location>
        <begin position="601"/>
        <end position="667"/>
    </location>
</feature>
<dbReference type="InterPro" id="IPR011050">
    <property type="entry name" value="Pectin_lyase_fold/virulence"/>
</dbReference>
<dbReference type="NCBIfam" id="TIGR02601">
    <property type="entry name" value="autotrns_rpt"/>
    <property type="match status" value="1"/>
</dbReference>
<evidence type="ECO:0000256" key="2">
    <source>
        <dbReference type="SAM" id="MobiDB-lite"/>
    </source>
</evidence>
<evidence type="ECO:0000313" key="6">
    <source>
        <dbReference type="Proteomes" id="UP000323664"/>
    </source>
</evidence>
<dbReference type="SUPFAM" id="SSF51126">
    <property type="entry name" value="Pectin lyase-like"/>
    <property type="match status" value="1"/>
</dbReference>
<dbReference type="PANTHER" id="PTHR43308:SF5">
    <property type="entry name" value="S-LAYER PROTEIN _ PEPTIDOGLYCAN ENDO-BETA-N-ACETYLGLUCOSAMINIDASE"/>
    <property type="match status" value="1"/>
</dbReference>
<feature type="domain" description="SLH" evidence="4">
    <location>
        <begin position="808"/>
        <end position="868"/>
    </location>
</feature>
<accession>A0A5M9WQZ9</accession>
<dbReference type="AlphaFoldDB" id="A0A5M9WQZ9"/>
<dbReference type="GO" id="GO:0030288">
    <property type="term" value="C:outer membrane-bounded periplasmic space"/>
    <property type="evidence" value="ECO:0007669"/>
    <property type="project" value="InterPro"/>
</dbReference>
<dbReference type="OrthoDB" id="9780507at2"/>
<keyword evidence="1 3" id="KW-0732">Signal</keyword>
<dbReference type="Proteomes" id="UP000323664">
    <property type="component" value="Unassembled WGS sequence"/>
</dbReference>
<dbReference type="SMART" id="SM00014">
    <property type="entry name" value="acidPPc"/>
    <property type="match status" value="1"/>
</dbReference>
<dbReference type="Pfam" id="PF01569">
    <property type="entry name" value="PAP2"/>
    <property type="match status" value="1"/>
</dbReference>
<dbReference type="InterPro" id="IPR001011">
    <property type="entry name" value="Acid_Pase_classA_bac"/>
</dbReference>
<reference evidence="5 6" key="1">
    <citation type="journal article" date="2019" name="J. Ind. Microbiol. Biotechnol.">
        <title>Paenibacillus amylolyticus 27C64 has a diverse set of carbohydrate-active enzymes and complete pectin deconstruction system.</title>
        <authorList>
            <person name="Keggi C."/>
            <person name="Doran-Peterson J."/>
        </authorList>
    </citation>
    <scope>NUCLEOTIDE SEQUENCE [LARGE SCALE GENOMIC DNA]</scope>
    <source>
        <strain evidence="5 6">27C64</strain>
    </source>
</reference>
<dbReference type="Pfam" id="PF00395">
    <property type="entry name" value="SLH"/>
    <property type="match status" value="3"/>
</dbReference>
<evidence type="ECO:0000256" key="3">
    <source>
        <dbReference type="SAM" id="SignalP"/>
    </source>
</evidence>
<dbReference type="Pfam" id="PF12951">
    <property type="entry name" value="PATR"/>
    <property type="match status" value="1"/>
</dbReference>
<protein>
    <submittedName>
        <fullName evidence="5">Phosphatase PAP2 family protein</fullName>
    </submittedName>
</protein>
<gene>
    <name evidence="5" type="ORF">EC604_09110</name>
</gene>
<sequence>MKTKVIKRNKKRLFAAAMGVVLLSNTFAASNVLAASDETTIPLPPQPEWGYFVDKYKNNTGAGMTLDGNPAIGTLSEFLKLWTPGSAWDNGTKLNEQVLNYNIDYVENLSKTRTAKDEEEAYYTDRRNQTYGAVEGLGALTDVYREMSGTVTSITYIPQEALTTKFTDTNDSNKGGNSDSELGKMVDLVGKVRGDYASTQQAKKFYQYMRPFRWKDDLSIIVPTLKAVRSSTPESDGGFPSGHTNASYLAAIALAYSVPERFQELMTRASEMGDDRIVAGMHSPLDVMGGRVLATAFAASALNDPDNQQLKQDAYKQAHDVLLKQNGTAEDRFTDYQKNKEEYTQRLTYGFPQIGSTNEPVAVPKGAEVLLETRQPYLSDQQRRAVLATTAIASGYPVLDDPEGWGRLNLFAAADGYGAFNHDVKVMMDAAKGGFNAQDVWRNDISGTGKLTKDGSGTLKLRGNNTYSGGTEINGGTLEGDTASAFGTGNVTNNSGTVTESVYGKWNIEGNFTQGSTGVLELNVATASDVLDVKGAIQAAGELDVNFGNGYVPGAGTFTLVTHGTNQRTGQFSSVKVQGLPSKYSTQVVYESNRIALVITDTTNTGTTPGNGGGGSSTAPSTGTQPSPGTTTPSTGTQPNPGTTTPSTGTQPNPGTTTSPFNSGVVNPESLLKTVSDAIAATQNQQFAVRDITSHWANENINIALKLRVVNGYENGSFKPNAPVTRAEFTAMIARAFGLSENKAANSFKDAGSNWAAGYIGALADKGVIGGYTDGSFKPNATISRAEMIAIISRVINLNALATDAPTKFSDVKAGNWAAEAIELASSAKLVNGLTASEFAPNGKSTRAEAVTIIIRALESDSTIKSLIAGL</sequence>
<dbReference type="SUPFAM" id="SSF48317">
    <property type="entry name" value="Acid phosphatase/Vanadium-dependent haloperoxidase"/>
    <property type="match status" value="1"/>
</dbReference>
<name>A0A5M9WQZ9_PAEAM</name>
<feature type="domain" description="SLH" evidence="4">
    <location>
        <begin position="743"/>
        <end position="806"/>
    </location>
</feature>
<dbReference type="InterPro" id="IPR013425">
    <property type="entry name" value="Autotrns_rpt"/>
</dbReference>
<dbReference type="InterPro" id="IPR051465">
    <property type="entry name" value="Cell_Envelope_Struct_Comp"/>
</dbReference>
<dbReference type="GO" id="GO:0003993">
    <property type="term" value="F:acid phosphatase activity"/>
    <property type="evidence" value="ECO:0007669"/>
    <property type="project" value="InterPro"/>
</dbReference>
<comment type="caution">
    <text evidence="5">The sequence shown here is derived from an EMBL/GenBank/DDBJ whole genome shotgun (WGS) entry which is preliminary data.</text>
</comment>
<feature type="domain" description="SLH" evidence="4">
    <location>
        <begin position="684"/>
        <end position="742"/>
    </location>
</feature>
<evidence type="ECO:0000313" key="5">
    <source>
        <dbReference type="EMBL" id="KAA8784005.1"/>
    </source>
</evidence>
<organism evidence="5 6">
    <name type="scientific">Paenibacillus amylolyticus</name>
    <dbReference type="NCBI Taxonomy" id="1451"/>
    <lineage>
        <taxon>Bacteria</taxon>
        <taxon>Bacillati</taxon>
        <taxon>Bacillota</taxon>
        <taxon>Bacilli</taxon>
        <taxon>Bacillales</taxon>
        <taxon>Paenibacillaceae</taxon>
        <taxon>Paenibacillus</taxon>
    </lineage>
</organism>
<evidence type="ECO:0000256" key="1">
    <source>
        <dbReference type="ARBA" id="ARBA00022729"/>
    </source>
</evidence>
<dbReference type="InterPro" id="IPR000326">
    <property type="entry name" value="PAP2/HPO"/>
</dbReference>
<dbReference type="InterPro" id="IPR001119">
    <property type="entry name" value="SLH_dom"/>
</dbReference>
<feature type="chain" id="PRO_5024331900" evidence="3">
    <location>
        <begin position="35"/>
        <end position="871"/>
    </location>
</feature>
<dbReference type="PANTHER" id="PTHR43308">
    <property type="entry name" value="OUTER MEMBRANE PROTEIN ALPHA-RELATED"/>
    <property type="match status" value="1"/>
</dbReference>
<dbReference type="Gene3D" id="1.20.144.10">
    <property type="entry name" value="Phosphatidic acid phosphatase type 2/haloperoxidase"/>
    <property type="match status" value="1"/>
</dbReference>
<dbReference type="CDD" id="cd03397">
    <property type="entry name" value="PAP2_acid_phosphatase"/>
    <property type="match status" value="1"/>
</dbReference>
<feature type="compositionally biased region" description="Low complexity" evidence="2">
    <location>
        <begin position="617"/>
        <end position="660"/>
    </location>
</feature>
<dbReference type="InterPro" id="IPR036938">
    <property type="entry name" value="PAP2/HPO_sf"/>
</dbReference>
<proteinExistence type="predicted"/>
<feature type="signal peptide" evidence="3">
    <location>
        <begin position="1"/>
        <end position="34"/>
    </location>
</feature>